<dbReference type="AlphaFoldDB" id="S5UWG8"/>
<dbReference type="Proteomes" id="UP000015423">
    <property type="component" value="Chromosome"/>
</dbReference>
<sequence length="190" mass="20909">MLPAFLGLSLCVVGAALLLAWFHRTLGFGGLALGVLLLTVVGAVVRVLRRPVVRRRSGRYTPAEIAVLDDRALKLATARILRRDGWHVTDVSMRDRPRLYARDAQGRRLDVTFRPVETPAEERNAPAPTLRWAAVRDDTASVIRVVVHPAGILSPADLRRASHPGGVQLVDGRRLRRWANGATLEQLGLL</sequence>
<dbReference type="KEGG" id="sci:B446_02635"/>
<evidence type="ECO:0000313" key="3">
    <source>
        <dbReference type="Proteomes" id="UP000015423"/>
    </source>
</evidence>
<gene>
    <name evidence="2" type="ORF">B446_02635</name>
</gene>
<protein>
    <submittedName>
        <fullName evidence="2">Uncharacterized protein</fullName>
    </submittedName>
</protein>
<keyword evidence="3" id="KW-1185">Reference proteome</keyword>
<evidence type="ECO:0000313" key="2">
    <source>
        <dbReference type="EMBL" id="AGS67359.1"/>
    </source>
</evidence>
<feature type="transmembrane region" description="Helical" evidence="1">
    <location>
        <begin position="30"/>
        <end position="48"/>
    </location>
</feature>
<reference evidence="2 3" key="2">
    <citation type="journal article" date="2013" name="J. Biotechnol.">
        <title>Complete genome sequence of the kirromycin producer Streptomyces collinus Tu 365 consisting of a linear chromosome and two linear plasmids.</title>
        <authorList>
            <person name="Ruckert C."/>
            <person name="Szczepanowski R."/>
            <person name="Albersmeier A."/>
            <person name="Goesmann A."/>
            <person name="Iftime D."/>
            <person name="Musiol E.M."/>
            <person name="Blin K."/>
            <person name="Wohlleben W."/>
            <person name="Puhler A."/>
            <person name="Kalinowski J."/>
            <person name="Weber T."/>
        </authorList>
    </citation>
    <scope>NUCLEOTIDE SEQUENCE [LARGE SCALE GENOMIC DNA]</scope>
    <source>
        <strain evidence="3">DSM 40733 / Tue 365</strain>
    </source>
</reference>
<dbReference type="PATRIC" id="fig|1214242.5.peg.544"/>
<dbReference type="eggNOG" id="ENOG5031FXB">
    <property type="taxonomic scope" value="Bacteria"/>
</dbReference>
<keyword evidence="1" id="KW-0812">Transmembrane</keyword>
<accession>S5UWG8</accession>
<name>S5UWG8_STRC3</name>
<organism evidence="2 3">
    <name type="scientific">Streptomyces collinus (strain DSM 40733 / Tue 365)</name>
    <dbReference type="NCBI Taxonomy" id="1214242"/>
    <lineage>
        <taxon>Bacteria</taxon>
        <taxon>Bacillati</taxon>
        <taxon>Actinomycetota</taxon>
        <taxon>Actinomycetes</taxon>
        <taxon>Kitasatosporales</taxon>
        <taxon>Streptomycetaceae</taxon>
        <taxon>Streptomyces</taxon>
    </lineage>
</organism>
<dbReference type="EMBL" id="CP006259">
    <property type="protein sequence ID" value="AGS67359.1"/>
    <property type="molecule type" value="Genomic_DNA"/>
</dbReference>
<proteinExistence type="predicted"/>
<evidence type="ECO:0000256" key="1">
    <source>
        <dbReference type="SAM" id="Phobius"/>
    </source>
</evidence>
<keyword evidence="1" id="KW-1133">Transmembrane helix</keyword>
<keyword evidence="1" id="KW-0472">Membrane</keyword>
<dbReference type="HOGENOM" id="CLU_1427245_0_0_11"/>
<reference evidence="3" key="1">
    <citation type="submission" date="2012-10" db="EMBL/GenBank/DDBJ databases">
        <title>The complete genome sequence of Streptomyces collinus Tu 365.</title>
        <authorList>
            <person name="Ruckert C."/>
            <person name="Szczepanowski R."/>
            <person name="Goesmann A."/>
            <person name="Pross E.K."/>
            <person name="Musiol E.M."/>
            <person name="Blin K."/>
            <person name="Wohlleben W."/>
            <person name="Puhler A."/>
            <person name="Weber T."/>
            <person name="Kalinowski J."/>
        </authorList>
    </citation>
    <scope>NUCLEOTIDE SEQUENCE [LARGE SCALE GENOMIC DNA]</scope>
    <source>
        <strain evidence="3">DSM 40733 / Tue 365</strain>
    </source>
</reference>
<dbReference type="RefSeq" id="WP_020937843.1">
    <property type="nucleotide sequence ID" value="NC_021985.1"/>
</dbReference>